<feature type="transmembrane region" description="Helical" evidence="1">
    <location>
        <begin position="142"/>
        <end position="160"/>
    </location>
</feature>
<evidence type="ECO:0000313" key="4">
    <source>
        <dbReference type="Proteomes" id="UP000809431"/>
    </source>
</evidence>
<name>A0ABS2BHN9_9NEIS</name>
<organism evidence="3 4">
    <name type="scientific">Jeongeupia naejangsanensis</name>
    <dbReference type="NCBI Taxonomy" id="613195"/>
    <lineage>
        <taxon>Bacteria</taxon>
        <taxon>Pseudomonadati</taxon>
        <taxon>Pseudomonadota</taxon>
        <taxon>Betaproteobacteria</taxon>
        <taxon>Neisseriales</taxon>
        <taxon>Chitinibacteraceae</taxon>
        <taxon>Jeongeupia</taxon>
    </lineage>
</organism>
<keyword evidence="1" id="KW-0472">Membrane</keyword>
<evidence type="ECO:0000259" key="2">
    <source>
        <dbReference type="Pfam" id="PF01467"/>
    </source>
</evidence>
<feature type="transmembrane region" description="Helical" evidence="1">
    <location>
        <begin position="110"/>
        <end position="130"/>
    </location>
</feature>
<dbReference type="Pfam" id="PF01467">
    <property type="entry name" value="CTP_transf_like"/>
    <property type="match status" value="1"/>
</dbReference>
<evidence type="ECO:0000313" key="3">
    <source>
        <dbReference type="EMBL" id="MBM3115112.1"/>
    </source>
</evidence>
<dbReference type="Gene3D" id="3.40.50.620">
    <property type="entry name" value="HUPs"/>
    <property type="match status" value="1"/>
</dbReference>
<feature type="transmembrane region" description="Helical" evidence="1">
    <location>
        <begin position="12"/>
        <end position="29"/>
    </location>
</feature>
<reference evidence="3 4" key="1">
    <citation type="submission" date="2021-01" db="EMBL/GenBank/DDBJ databases">
        <title>Draft Genome Sequence and Polyhydroxyalkanoate Biosynthetic Potential of Jeongeupia naejangsanensis Type Strain DSM 24253.</title>
        <authorList>
            <person name="Turrini P."/>
            <person name="Artuso I."/>
            <person name="Lugli G.A."/>
            <person name="Frangipani E."/>
            <person name="Ventura M."/>
            <person name="Visca P."/>
        </authorList>
    </citation>
    <scope>NUCLEOTIDE SEQUENCE [LARGE SCALE GENOMIC DNA]</scope>
    <source>
        <strain evidence="3 4">DSM 24253</strain>
    </source>
</reference>
<comment type="caution">
    <text evidence="3">The sequence shown here is derived from an EMBL/GenBank/DDBJ whole genome shotgun (WGS) entry which is preliminary data.</text>
</comment>
<protein>
    <recommendedName>
        <fullName evidence="2">Cytidyltransferase-like domain-containing protein</fullName>
    </recommendedName>
</protein>
<keyword evidence="4" id="KW-1185">Reference proteome</keyword>
<accession>A0ABS2BHN9</accession>
<dbReference type="RefSeq" id="WP_203536758.1">
    <property type="nucleotide sequence ID" value="NZ_JAESND010000001.1"/>
</dbReference>
<dbReference type="InterPro" id="IPR004821">
    <property type="entry name" value="Cyt_trans-like"/>
</dbReference>
<feature type="transmembrane region" description="Helical" evidence="1">
    <location>
        <begin position="78"/>
        <end position="98"/>
    </location>
</feature>
<sequence length="399" mass="43948">MERRLYMLSPSVQLGLTIGALMYVSYGAAHHAFDNIALIALCAFVGFFIPYYSKLSNKIEEIINLHTARISLGRLGRFIPQLAFNIGIFLVLTVGGVFPSRQIDTLGGVLGVALITTCASQGMQYVALALSNREIGDRNRNVLIALSINIVVTALATIGLGWSKTAFLLLGLTFGSLFFAIGLASDLRAVFFRPGGIGVFFGTFNPIHKTHLALIRQAIESRGLEKVYIHSTTVPKLHAQALQRGEIRIARHERGMRIYEKTARADVHVNYFPTGSRFYEYDTRLAMMRAAVAEAGLSGKVEVLSLPDEYARGGFYAVLKHIRKVAHHRAVHGIHGSDLGGMWVRSIYDESGWVYPYPVVRRDKVSATAIRNGEIGLTTPTVQEMIVALSAPRELENQC</sequence>
<dbReference type="InterPro" id="IPR014729">
    <property type="entry name" value="Rossmann-like_a/b/a_fold"/>
</dbReference>
<dbReference type="EMBL" id="JAESND010000001">
    <property type="protein sequence ID" value="MBM3115112.1"/>
    <property type="molecule type" value="Genomic_DNA"/>
</dbReference>
<feature type="domain" description="Cytidyltransferase-like" evidence="2">
    <location>
        <begin position="199"/>
        <end position="244"/>
    </location>
</feature>
<gene>
    <name evidence="3" type="ORF">JMJ54_04650</name>
</gene>
<feature type="transmembrane region" description="Helical" evidence="1">
    <location>
        <begin position="35"/>
        <end position="52"/>
    </location>
</feature>
<keyword evidence="1" id="KW-1133">Transmembrane helix</keyword>
<evidence type="ECO:0000256" key="1">
    <source>
        <dbReference type="SAM" id="Phobius"/>
    </source>
</evidence>
<dbReference type="SUPFAM" id="SSF52374">
    <property type="entry name" value="Nucleotidylyl transferase"/>
    <property type="match status" value="1"/>
</dbReference>
<keyword evidence="1" id="KW-0812">Transmembrane</keyword>
<feature type="transmembrane region" description="Helical" evidence="1">
    <location>
        <begin position="166"/>
        <end position="184"/>
    </location>
</feature>
<proteinExistence type="predicted"/>
<dbReference type="Proteomes" id="UP000809431">
    <property type="component" value="Unassembled WGS sequence"/>
</dbReference>